<feature type="transmembrane region" description="Helical" evidence="12">
    <location>
        <begin position="46"/>
        <end position="66"/>
    </location>
</feature>
<organism evidence="13 14">
    <name type="scientific">Denticeps clupeoides</name>
    <name type="common">denticle herring</name>
    <dbReference type="NCBI Taxonomy" id="299321"/>
    <lineage>
        <taxon>Eukaryota</taxon>
        <taxon>Metazoa</taxon>
        <taxon>Chordata</taxon>
        <taxon>Craniata</taxon>
        <taxon>Vertebrata</taxon>
        <taxon>Euteleostomi</taxon>
        <taxon>Actinopterygii</taxon>
        <taxon>Neopterygii</taxon>
        <taxon>Teleostei</taxon>
        <taxon>Clupei</taxon>
        <taxon>Clupeiformes</taxon>
        <taxon>Denticipitoidei</taxon>
        <taxon>Denticipitidae</taxon>
        <taxon>Denticeps</taxon>
    </lineage>
</organism>
<evidence type="ECO:0000256" key="12">
    <source>
        <dbReference type="SAM" id="Phobius"/>
    </source>
</evidence>
<dbReference type="GO" id="GO:0006082">
    <property type="term" value="P:organic acid metabolic process"/>
    <property type="evidence" value="ECO:0007669"/>
    <property type="project" value="TreeGrafter"/>
</dbReference>
<protein>
    <submittedName>
        <fullName evidence="13">Uncharacterized protein</fullName>
    </submittedName>
</protein>
<dbReference type="GeneTree" id="ENSGT00950000182879"/>
<keyword evidence="7 10" id="KW-0408">Iron</keyword>
<dbReference type="GO" id="GO:0005506">
    <property type="term" value="F:iron ion binding"/>
    <property type="evidence" value="ECO:0007669"/>
    <property type="project" value="InterPro"/>
</dbReference>
<dbReference type="SUPFAM" id="SSF48264">
    <property type="entry name" value="Cytochrome P450"/>
    <property type="match status" value="1"/>
</dbReference>
<evidence type="ECO:0000256" key="6">
    <source>
        <dbReference type="ARBA" id="ARBA00023002"/>
    </source>
</evidence>
<keyword evidence="12" id="KW-1133">Transmembrane helix</keyword>
<dbReference type="GO" id="GO:0016712">
    <property type="term" value="F:oxidoreductase activity, acting on paired donors, with incorporation or reduction of molecular oxygen, reduced flavin or flavoprotein as one donor, and incorporation of one atom of oxygen"/>
    <property type="evidence" value="ECO:0007669"/>
    <property type="project" value="InterPro"/>
</dbReference>
<comment type="similarity">
    <text evidence="3 11">Belongs to the cytochrome P450 family.</text>
</comment>
<dbReference type="PANTHER" id="PTHR24300">
    <property type="entry name" value="CYTOCHROME P450 508A4-RELATED"/>
    <property type="match status" value="1"/>
</dbReference>
<dbReference type="PRINTS" id="PR01686">
    <property type="entry name" value="EP450ICYP2D"/>
</dbReference>
<dbReference type="InterPro" id="IPR036396">
    <property type="entry name" value="Cyt_P450_sf"/>
</dbReference>
<keyword evidence="4 10" id="KW-0349">Heme</keyword>
<accession>A0AAY4DGB3</accession>
<evidence type="ECO:0000256" key="4">
    <source>
        <dbReference type="ARBA" id="ARBA00022617"/>
    </source>
</evidence>
<evidence type="ECO:0000313" key="13">
    <source>
        <dbReference type="Ensembl" id="ENSDCDP00010044587.1"/>
    </source>
</evidence>
<dbReference type="InterPro" id="IPR001128">
    <property type="entry name" value="Cyt_P450"/>
</dbReference>
<dbReference type="PRINTS" id="PR00463">
    <property type="entry name" value="EP450I"/>
</dbReference>
<dbReference type="Proteomes" id="UP000694580">
    <property type="component" value="Chromosome 19"/>
</dbReference>
<dbReference type="Pfam" id="PF00067">
    <property type="entry name" value="p450"/>
    <property type="match status" value="1"/>
</dbReference>
<dbReference type="Gene3D" id="1.10.630.10">
    <property type="entry name" value="Cytochrome P450"/>
    <property type="match status" value="1"/>
</dbReference>
<sequence>MPVQRADLWPPVLTYDDDLLFFRTTAVLRLLAMMRYELLGSSVLDWFSATNVLLFVVVFALCFDFIKHRKPKNFPPGPPWSLPFVGDFLRINFTRMHLDLYEFAKKYGNIFSMNIFGPRAVFLNGTKMLKEAFVQNGENFADRPHFPIFEDAIGDNGVVASNGYAWKQQRRFALYTLKNFGLGKKSLEPSIQQECRCLNEAVGQERGKPFDPHWLVNNAVSNVICALVFGDRFEYSNAEFQSLLRLLNETVYLEASISVQIYNLVPWLMRHVPGPHLQVLTNWNKVVEFIRKKVEEHREDYDPSTARDYIDCFLAEMEKDDPAAGFNIKNLCVCTMDLFVAGTETTSSTLYWGLLYMINFPEIQKQVQEEIDRVVGSSRQPTVEDREKMPYTNAVIHETQRFGNIIPINVPRLSTKDTHVGGYIIPKGTMVFGSLTSVLFDETEWETPHSFNPAHFLDADGKFRRREAFLPFSIGKRVCLGEQLARMELFLFFTSLLQRFSFSPPEGEEPSLEFRLGATLCPKPYKLCAVPR</sequence>
<dbReference type="AlphaFoldDB" id="A0AAY4DGB3"/>
<keyword evidence="12" id="KW-0812">Transmembrane</keyword>
<keyword evidence="8 11" id="KW-0503">Monooxygenase</keyword>
<keyword evidence="14" id="KW-1185">Reference proteome</keyword>
<keyword evidence="5 10" id="KW-0479">Metal-binding</keyword>
<comment type="cofactor">
    <cofactor evidence="1 10">
        <name>heme</name>
        <dbReference type="ChEBI" id="CHEBI:30413"/>
    </cofactor>
</comment>
<comment type="subcellular location">
    <subcellularLocation>
        <location evidence="2">Membrane</location>
    </subcellularLocation>
</comment>
<dbReference type="Ensembl" id="ENSDCDT00010054694.1">
    <property type="protein sequence ID" value="ENSDCDP00010044587.1"/>
    <property type="gene ID" value="ENSDCDG00010027482.1"/>
</dbReference>
<dbReference type="InterPro" id="IPR050182">
    <property type="entry name" value="Cytochrome_P450_fam2"/>
</dbReference>
<evidence type="ECO:0000256" key="7">
    <source>
        <dbReference type="ARBA" id="ARBA00023004"/>
    </source>
</evidence>
<feature type="binding site" description="axial binding residue" evidence="10">
    <location>
        <position position="479"/>
    </location>
    <ligand>
        <name>heme</name>
        <dbReference type="ChEBI" id="CHEBI:30413"/>
    </ligand>
    <ligandPart>
        <name>Fe</name>
        <dbReference type="ChEBI" id="CHEBI:18248"/>
    </ligandPart>
</feature>
<dbReference type="FunFam" id="1.10.630.10:FF:000004">
    <property type="entry name" value="cytochrome P450 2D15 isoform X1"/>
    <property type="match status" value="1"/>
</dbReference>
<dbReference type="PANTHER" id="PTHR24300:SF301">
    <property type="entry name" value="CYP2J25 PROTEIN-RELATED"/>
    <property type="match status" value="1"/>
</dbReference>
<evidence type="ECO:0000256" key="11">
    <source>
        <dbReference type="RuleBase" id="RU000461"/>
    </source>
</evidence>
<dbReference type="PRINTS" id="PR00385">
    <property type="entry name" value="P450"/>
</dbReference>
<reference evidence="13 14" key="1">
    <citation type="submission" date="2020-06" db="EMBL/GenBank/DDBJ databases">
        <authorList>
            <consortium name="Wellcome Sanger Institute Data Sharing"/>
        </authorList>
    </citation>
    <scope>NUCLEOTIDE SEQUENCE [LARGE SCALE GENOMIC DNA]</scope>
</reference>
<dbReference type="InterPro" id="IPR002401">
    <property type="entry name" value="Cyt_P450_E_grp-I"/>
</dbReference>
<dbReference type="GO" id="GO:0020037">
    <property type="term" value="F:heme binding"/>
    <property type="evidence" value="ECO:0007669"/>
    <property type="project" value="InterPro"/>
</dbReference>
<dbReference type="InterPro" id="IPR008069">
    <property type="entry name" value="Cyt_P450_E_grp-I_CYP2D-like"/>
</dbReference>
<name>A0AAY4DGB3_9TELE</name>
<dbReference type="GO" id="GO:0006805">
    <property type="term" value="P:xenobiotic metabolic process"/>
    <property type="evidence" value="ECO:0007669"/>
    <property type="project" value="TreeGrafter"/>
</dbReference>
<evidence type="ECO:0000256" key="9">
    <source>
        <dbReference type="ARBA" id="ARBA00023136"/>
    </source>
</evidence>
<reference evidence="13" key="3">
    <citation type="submission" date="2025-09" db="UniProtKB">
        <authorList>
            <consortium name="Ensembl"/>
        </authorList>
    </citation>
    <scope>IDENTIFICATION</scope>
</reference>
<dbReference type="GO" id="GO:0005737">
    <property type="term" value="C:cytoplasm"/>
    <property type="evidence" value="ECO:0007669"/>
    <property type="project" value="TreeGrafter"/>
</dbReference>
<gene>
    <name evidence="13" type="primary">G6PD</name>
</gene>
<evidence type="ECO:0000256" key="8">
    <source>
        <dbReference type="ARBA" id="ARBA00023033"/>
    </source>
</evidence>
<dbReference type="PROSITE" id="PS00086">
    <property type="entry name" value="CYTOCHROME_P450"/>
    <property type="match status" value="1"/>
</dbReference>
<dbReference type="InterPro" id="IPR017972">
    <property type="entry name" value="Cyt_P450_CS"/>
</dbReference>
<reference evidence="13" key="2">
    <citation type="submission" date="2025-08" db="UniProtKB">
        <authorList>
            <consortium name="Ensembl"/>
        </authorList>
    </citation>
    <scope>IDENTIFICATION</scope>
</reference>
<dbReference type="GO" id="GO:0016020">
    <property type="term" value="C:membrane"/>
    <property type="evidence" value="ECO:0007669"/>
    <property type="project" value="UniProtKB-SubCell"/>
</dbReference>
<evidence type="ECO:0000313" key="14">
    <source>
        <dbReference type="Proteomes" id="UP000694580"/>
    </source>
</evidence>
<evidence type="ECO:0000256" key="2">
    <source>
        <dbReference type="ARBA" id="ARBA00004370"/>
    </source>
</evidence>
<proteinExistence type="inferred from homology"/>
<evidence type="ECO:0000256" key="1">
    <source>
        <dbReference type="ARBA" id="ARBA00001971"/>
    </source>
</evidence>
<keyword evidence="9 12" id="KW-0472">Membrane</keyword>
<evidence type="ECO:0000256" key="3">
    <source>
        <dbReference type="ARBA" id="ARBA00010617"/>
    </source>
</evidence>
<dbReference type="CDD" id="cd11026">
    <property type="entry name" value="CYP2"/>
    <property type="match status" value="1"/>
</dbReference>
<evidence type="ECO:0000256" key="10">
    <source>
        <dbReference type="PIRSR" id="PIRSR602401-1"/>
    </source>
</evidence>
<evidence type="ECO:0000256" key="5">
    <source>
        <dbReference type="ARBA" id="ARBA00022723"/>
    </source>
</evidence>
<keyword evidence="6 11" id="KW-0560">Oxidoreductase</keyword>